<evidence type="ECO:0000313" key="4">
    <source>
        <dbReference type="EMBL" id="OZJ06468.1"/>
    </source>
</evidence>
<dbReference type="InterPro" id="IPR050767">
    <property type="entry name" value="Sel1_AlgK"/>
</dbReference>
<evidence type="ECO:0000313" key="5">
    <source>
        <dbReference type="Proteomes" id="UP000242875"/>
    </source>
</evidence>
<name>A0A261Y7B1_9FUNG</name>
<comment type="caution">
    <text evidence="4">The sequence shown here is derived from an EMBL/GenBank/DDBJ whole genome shotgun (WGS) entry which is preliminary data.</text>
</comment>
<dbReference type="PANTHER" id="PTHR11102">
    <property type="entry name" value="SEL-1-LIKE PROTEIN"/>
    <property type="match status" value="1"/>
</dbReference>
<organism evidence="4 5">
    <name type="scientific">Bifiguratus adelaidae</name>
    <dbReference type="NCBI Taxonomy" id="1938954"/>
    <lineage>
        <taxon>Eukaryota</taxon>
        <taxon>Fungi</taxon>
        <taxon>Fungi incertae sedis</taxon>
        <taxon>Mucoromycota</taxon>
        <taxon>Mucoromycotina</taxon>
        <taxon>Endogonomycetes</taxon>
        <taxon>Endogonales</taxon>
        <taxon>Endogonales incertae sedis</taxon>
        <taxon>Bifiguratus</taxon>
    </lineage>
</organism>
<dbReference type="AlphaFoldDB" id="A0A261Y7B1"/>
<dbReference type="Gene3D" id="1.25.40.10">
    <property type="entry name" value="Tetratricopeptide repeat domain"/>
    <property type="match status" value="3"/>
</dbReference>
<feature type="region of interest" description="Disordered" evidence="2">
    <location>
        <begin position="773"/>
        <end position="795"/>
    </location>
</feature>
<protein>
    <submittedName>
        <fullName evidence="4">Uncharacterized protein</fullName>
    </submittedName>
</protein>
<dbReference type="SMART" id="SM00671">
    <property type="entry name" value="SEL1"/>
    <property type="match status" value="10"/>
</dbReference>
<reference evidence="4 5" key="1">
    <citation type="journal article" date="2017" name="Mycologia">
        <title>Bifiguratus adelaidae, gen. et sp. nov., a new member of Mucoromycotina in endophytic and soil-dwelling habitats.</title>
        <authorList>
            <person name="Torres-Cruz T.J."/>
            <person name="Billingsley Tobias T.L."/>
            <person name="Almatruk M."/>
            <person name="Hesse C."/>
            <person name="Kuske C.R."/>
            <person name="Desiro A."/>
            <person name="Benucci G.M."/>
            <person name="Bonito G."/>
            <person name="Stajich J.E."/>
            <person name="Dunlap C."/>
            <person name="Arnold A.E."/>
            <person name="Porras-Alfaro A."/>
        </authorList>
    </citation>
    <scope>NUCLEOTIDE SEQUENCE [LARGE SCALE GENOMIC DNA]</scope>
    <source>
        <strain evidence="4 5">AZ0501</strain>
    </source>
</reference>
<dbReference type="PANTHER" id="PTHR11102:SF147">
    <property type="entry name" value="SEL1L ADAPTOR SUBUNIT OF ERAD E3 UBIQUITIN LIGASE"/>
    <property type="match status" value="1"/>
</dbReference>
<evidence type="ECO:0000256" key="2">
    <source>
        <dbReference type="SAM" id="MobiDB-lite"/>
    </source>
</evidence>
<proteinExistence type="inferred from homology"/>
<keyword evidence="3" id="KW-0732">Signal</keyword>
<dbReference type="OrthoDB" id="27934at2759"/>
<dbReference type="Proteomes" id="UP000242875">
    <property type="component" value="Unassembled WGS sequence"/>
</dbReference>
<dbReference type="InterPro" id="IPR011990">
    <property type="entry name" value="TPR-like_helical_dom_sf"/>
</dbReference>
<sequence>MRLKSRMVSIHYRLILLLVLCALWLVYAQELAHEPADSGVEGVMDVNVHRDAGAFAYSQAMDLLSTIPATTYHSTPNAQPSFSHVDKPNDNLFLTHPLRFVRQVYDQLKAAIRVARQPSTRSDTFDKDTTITTHSTPHNATLDRALELLNNAAYQHDHADALYTLGNMYTYGHYGLPHNYTAAYHHYAKLADQTGNATAQHMLGFFHATGLASERDQGLALLYHSFAAMGNVIASQMTLGYRYMTGIGTPGKCEDAVYYYKQVADKVIEYYLSGPPGGRALPLPKVRLSDDDGGVYGAGASWGPRKSLSTTDGDGASLEDVLEYYRYMAKRRGEYSAQLILGQLYYQGTRSVPQNFKLAYDYLKLVVEQYFPLASTNPIAPEPHGQPLATNPGLNNGRGPPPTGTAAHAAGLAASLLGKMYLRGEYVPQDNRTAWEWFLRGAELSNPSGLHGVGMMYRDGIFVPQDIEKASEYFKEAADQDYDEAQVSLGRILMSTEARLPGALQYFKSAASPPKRNLLAYYYLAEMHRLGIATPVSCQVAVNYYKLVAEKGDWLDPVMETAYNAYRAGDEENALLHYIMAAERGYEVAQSNVAWLLDTNKHLLELPAIFGQPPPRDPRREELAFIYWSRASNQENLDARMKVGDYYYWGIGVNKSAEKAASVYRIISDLKYSSMAMWNLGWMHENGMGVAKDLHLAKRFYDQAVESNPDAYLPVMLSLVNLHVKIFWTWLTGGDGLHGNDKTRSQQYSELDEPKRWLYFAERSDVGNAVPQTEDLDEHAHPRRPNTESPDWDIGREGEHITKKYTKDRRQRMLEAGEDFDEDDFIREAANGAQGLGPDGYPDNSRRLRDEDLSDEEYDELVEDVVILTLFAVIAGLVYIRQNRLRQQAQEPQAQGANNQNQGIIGALQEGWGVIRRFFG</sequence>
<dbReference type="SUPFAM" id="SSF81901">
    <property type="entry name" value="HCP-like"/>
    <property type="match status" value="4"/>
</dbReference>
<keyword evidence="5" id="KW-1185">Reference proteome</keyword>
<feature type="signal peptide" evidence="3">
    <location>
        <begin position="1"/>
        <end position="28"/>
    </location>
</feature>
<dbReference type="InterPro" id="IPR006597">
    <property type="entry name" value="Sel1-like"/>
</dbReference>
<evidence type="ECO:0000256" key="3">
    <source>
        <dbReference type="SAM" id="SignalP"/>
    </source>
</evidence>
<dbReference type="Pfam" id="PF08238">
    <property type="entry name" value="Sel1"/>
    <property type="match status" value="11"/>
</dbReference>
<evidence type="ECO:0000256" key="1">
    <source>
        <dbReference type="ARBA" id="ARBA00038101"/>
    </source>
</evidence>
<feature type="chain" id="PRO_5011972259" evidence="3">
    <location>
        <begin position="29"/>
        <end position="920"/>
    </location>
</feature>
<accession>A0A261Y7B1</accession>
<comment type="similarity">
    <text evidence="1">Belongs to the sel-1 family.</text>
</comment>
<dbReference type="GO" id="GO:0036503">
    <property type="term" value="P:ERAD pathway"/>
    <property type="evidence" value="ECO:0007669"/>
    <property type="project" value="TreeGrafter"/>
</dbReference>
<dbReference type="GO" id="GO:0005789">
    <property type="term" value="C:endoplasmic reticulum membrane"/>
    <property type="evidence" value="ECO:0007669"/>
    <property type="project" value="TreeGrafter"/>
</dbReference>
<gene>
    <name evidence="4" type="ORF">BZG36_00530</name>
</gene>
<dbReference type="EMBL" id="MVBO01000003">
    <property type="protein sequence ID" value="OZJ06468.1"/>
    <property type="molecule type" value="Genomic_DNA"/>
</dbReference>